<dbReference type="SUPFAM" id="SSF52540">
    <property type="entry name" value="P-loop containing nucleoside triphosphate hydrolases"/>
    <property type="match status" value="1"/>
</dbReference>
<dbReference type="PANTHER" id="PTHR42711">
    <property type="entry name" value="ABC TRANSPORTER ATP-BINDING PROTEIN"/>
    <property type="match status" value="1"/>
</dbReference>
<dbReference type="RefSeq" id="WP_205121825.1">
    <property type="nucleotide sequence ID" value="NZ_JAFBCM010000001.1"/>
</dbReference>
<dbReference type="Pfam" id="PF00005">
    <property type="entry name" value="ABC_tran"/>
    <property type="match status" value="1"/>
</dbReference>
<dbReference type="PROSITE" id="PS00211">
    <property type="entry name" value="ABC_TRANSPORTER_1"/>
    <property type="match status" value="1"/>
</dbReference>
<evidence type="ECO:0000256" key="3">
    <source>
        <dbReference type="ARBA" id="ARBA00022741"/>
    </source>
</evidence>
<accession>A0ABV7YI92</accession>
<evidence type="ECO:0000313" key="8">
    <source>
        <dbReference type="Proteomes" id="UP001595699"/>
    </source>
</evidence>
<evidence type="ECO:0000256" key="5">
    <source>
        <dbReference type="ARBA" id="ARBA00023251"/>
    </source>
</evidence>
<keyword evidence="8" id="KW-1185">Reference proteome</keyword>
<evidence type="ECO:0000256" key="4">
    <source>
        <dbReference type="ARBA" id="ARBA00022840"/>
    </source>
</evidence>
<dbReference type="Gene3D" id="3.40.50.300">
    <property type="entry name" value="P-loop containing nucleotide triphosphate hydrolases"/>
    <property type="match status" value="1"/>
</dbReference>
<comment type="subcellular location">
    <subcellularLocation>
        <location evidence="1">Cell membrane</location>
        <topology evidence="1">Peripheral membrane protein</topology>
    </subcellularLocation>
</comment>
<dbReference type="InterPro" id="IPR050763">
    <property type="entry name" value="ABC_transporter_ATP-binding"/>
</dbReference>
<dbReference type="SMART" id="SM00382">
    <property type="entry name" value="AAA"/>
    <property type="match status" value="1"/>
</dbReference>
<dbReference type="InterPro" id="IPR003439">
    <property type="entry name" value="ABC_transporter-like_ATP-bd"/>
</dbReference>
<dbReference type="GO" id="GO:0005524">
    <property type="term" value="F:ATP binding"/>
    <property type="evidence" value="ECO:0007669"/>
    <property type="project" value="UniProtKB-KW"/>
</dbReference>
<sequence>MSVVVCEEVVRRFGAVTAVDGVSFQVEQGEIFGLIGPNGAGKTTLLNCVEGLDRPTSGSISVLGRHPVTDRHELTLRTGVQLQTAALPPRITVAEAMRLYSSLYKAPVPWKELLATLGIAGKQKTTVERLSGGERQRVFIALALLHKPEVVFLDELTTALDPQARLAMWEVVKEIRDRGTTVVLTTHYMEEAEHLCDRVGIIDHGSIIALDIVPALIRDHAGDATARLTLTQPAPVNLDRGLDLELELESIDTVTKVQPDGKYLTVQGTGGFLQDVLAELTARDVRIVDLRTTSPGLEDVFLNLTGRAMRTEEQS</sequence>
<evidence type="ECO:0000313" key="7">
    <source>
        <dbReference type="EMBL" id="MFC3764598.1"/>
    </source>
</evidence>
<reference evidence="8" key="1">
    <citation type="journal article" date="2019" name="Int. J. Syst. Evol. Microbiol.">
        <title>The Global Catalogue of Microorganisms (GCM) 10K type strain sequencing project: providing services to taxonomists for standard genome sequencing and annotation.</title>
        <authorList>
            <consortium name="The Broad Institute Genomics Platform"/>
            <consortium name="The Broad Institute Genome Sequencing Center for Infectious Disease"/>
            <person name="Wu L."/>
            <person name="Ma J."/>
        </authorList>
    </citation>
    <scope>NUCLEOTIDE SEQUENCE [LARGE SCALE GENOMIC DNA]</scope>
    <source>
        <strain evidence="8">CGMCC 4.7241</strain>
    </source>
</reference>
<dbReference type="CDD" id="cd03230">
    <property type="entry name" value="ABC_DR_subfamily_A"/>
    <property type="match status" value="1"/>
</dbReference>
<dbReference type="InterPro" id="IPR017871">
    <property type="entry name" value="ABC_transporter-like_CS"/>
</dbReference>
<evidence type="ECO:0000259" key="6">
    <source>
        <dbReference type="PROSITE" id="PS50893"/>
    </source>
</evidence>
<organism evidence="7 8">
    <name type="scientific">Tenggerimyces flavus</name>
    <dbReference type="NCBI Taxonomy" id="1708749"/>
    <lineage>
        <taxon>Bacteria</taxon>
        <taxon>Bacillati</taxon>
        <taxon>Actinomycetota</taxon>
        <taxon>Actinomycetes</taxon>
        <taxon>Propionibacteriales</taxon>
        <taxon>Nocardioidaceae</taxon>
        <taxon>Tenggerimyces</taxon>
    </lineage>
</organism>
<comment type="caution">
    <text evidence="7">The sequence shown here is derived from an EMBL/GenBank/DDBJ whole genome shotgun (WGS) entry which is preliminary data.</text>
</comment>
<evidence type="ECO:0000256" key="1">
    <source>
        <dbReference type="ARBA" id="ARBA00004202"/>
    </source>
</evidence>
<gene>
    <name evidence="7" type="ORF">ACFOUW_27420</name>
</gene>
<protein>
    <submittedName>
        <fullName evidence="7">ABC transporter ATP-binding protein</fullName>
    </submittedName>
</protein>
<dbReference type="PANTHER" id="PTHR42711:SF16">
    <property type="entry name" value="ABC TRANSPORTER ATP-BINDING PROTEIN"/>
    <property type="match status" value="1"/>
</dbReference>
<dbReference type="EMBL" id="JBHRZH010000028">
    <property type="protein sequence ID" value="MFC3764598.1"/>
    <property type="molecule type" value="Genomic_DNA"/>
</dbReference>
<name>A0ABV7YI92_9ACTN</name>
<keyword evidence="3" id="KW-0547">Nucleotide-binding</keyword>
<dbReference type="InterPro" id="IPR003593">
    <property type="entry name" value="AAA+_ATPase"/>
</dbReference>
<dbReference type="PROSITE" id="PS50893">
    <property type="entry name" value="ABC_TRANSPORTER_2"/>
    <property type="match status" value="1"/>
</dbReference>
<keyword evidence="2" id="KW-0813">Transport</keyword>
<proteinExistence type="predicted"/>
<dbReference type="InterPro" id="IPR027417">
    <property type="entry name" value="P-loop_NTPase"/>
</dbReference>
<keyword evidence="4 7" id="KW-0067">ATP-binding</keyword>
<keyword evidence="5" id="KW-0046">Antibiotic resistance</keyword>
<evidence type="ECO:0000256" key="2">
    <source>
        <dbReference type="ARBA" id="ARBA00022448"/>
    </source>
</evidence>
<feature type="domain" description="ABC transporter" evidence="6">
    <location>
        <begin position="4"/>
        <end position="229"/>
    </location>
</feature>
<dbReference type="Proteomes" id="UP001595699">
    <property type="component" value="Unassembled WGS sequence"/>
</dbReference>